<dbReference type="AlphaFoldDB" id="A0ABD3CJI0"/>
<keyword evidence="3" id="KW-1185">Reference proteome</keyword>
<name>A0ABD3CJI0_9LAMI</name>
<dbReference type="Proteomes" id="UP001632038">
    <property type="component" value="Unassembled WGS sequence"/>
</dbReference>
<protein>
    <recommendedName>
        <fullName evidence="1">KIB1-4 beta-propeller domain-containing protein</fullName>
    </recommendedName>
</protein>
<dbReference type="InterPro" id="IPR050942">
    <property type="entry name" value="F-box_BR-signaling"/>
</dbReference>
<comment type="caution">
    <text evidence="2">The sequence shown here is derived from an EMBL/GenBank/DDBJ whole genome shotgun (WGS) entry which is preliminary data.</text>
</comment>
<dbReference type="Pfam" id="PF03478">
    <property type="entry name" value="Beta-prop_KIB1-4"/>
    <property type="match status" value="1"/>
</dbReference>
<sequence>MALSSSVLLRSICPKSIAGSSSNYCLFFKWSARSGASWFNRRGVSTATAKTASKAIQNQHSPPWLMLPPESEGGTTSYKFYSLTENKVQTCSPSDVIGNLRLTCRGSSHGWLALLSQHDDVLNLPTLPYVNILSSATYVNKVILSCSPDEDEENCRVVVLRDCGNPMAFCCPGRSKDWTLMLDENTDDKRYYVDCVLSTTRQNLFFGLTCSVQLEIWDLGDLSSPKLIKYDYVEMENYDRLSSLERSATILLGKVNHLLLVKEDLLMVFQKVMEWVGPDGSCFNQYSPNKYRRMTIDFDIWKYYPEEEKFRCLDSSSLGGLAIFLGLHSHSVAIQASEFPEVKPGSFYFTDGYYTGRLGGDDDVLCRGGHDIGIFNFQNKTVSPCYYYPCDVPSLKNILPAPIWFFPSRTN</sequence>
<dbReference type="InterPro" id="IPR005174">
    <property type="entry name" value="KIB1-4_b-propeller"/>
</dbReference>
<dbReference type="EMBL" id="JAVIJP010000034">
    <property type="protein sequence ID" value="KAL3629439.1"/>
    <property type="molecule type" value="Genomic_DNA"/>
</dbReference>
<dbReference type="PANTHER" id="PTHR44259:SF37">
    <property type="entry name" value="DUF1618 DOMAIN-CONTAINING PROTEIN"/>
    <property type="match status" value="1"/>
</dbReference>
<gene>
    <name evidence="2" type="ORF">CASFOL_026661</name>
</gene>
<accession>A0ABD3CJI0</accession>
<evidence type="ECO:0000259" key="1">
    <source>
        <dbReference type="Pfam" id="PF03478"/>
    </source>
</evidence>
<organism evidence="2 3">
    <name type="scientific">Castilleja foliolosa</name>
    <dbReference type="NCBI Taxonomy" id="1961234"/>
    <lineage>
        <taxon>Eukaryota</taxon>
        <taxon>Viridiplantae</taxon>
        <taxon>Streptophyta</taxon>
        <taxon>Embryophyta</taxon>
        <taxon>Tracheophyta</taxon>
        <taxon>Spermatophyta</taxon>
        <taxon>Magnoliopsida</taxon>
        <taxon>eudicotyledons</taxon>
        <taxon>Gunneridae</taxon>
        <taxon>Pentapetalae</taxon>
        <taxon>asterids</taxon>
        <taxon>lamiids</taxon>
        <taxon>Lamiales</taxon>
        <taxon>Orobanchaceae</taxon>
        <taxon>Pedicularideae</taxon>
        <taxon>Castillejinae</taxon>
        <taxon>Castilleja</taxon>
    </lineage>
</organism>
<reference evidence="3" key="1">
    <citation type="journal article" date="2024" name="IScience">
        <title>Strigolactones Initiate the Formation of Haustorium-like Structures in Castilleja.</title>
        <authorList>
            <person name="Buerger M."/>
            <person name="Peterson D."/>
            <person name="Chory J."/>
        </authorList>
    </citation>
    <scope>NUCLEOTIDE SEQUENCE [LARGE SCALE GENOMIC DNA]</scope>
</reference>
<dbReference type="PANTHER" id="PTHR44259">
    <property type="entry name" value="OS07G0183000 PROTEIN-RELATED"/>
    <property type="match status" value="1"/>
</dbReference>
<evidence type="ECO:0000313" key="3">
    <source>
        <dbReference type="Proteomes" id="UP001632038"/>
    </source>
</evidence>
<evidence type="ECO:0000313" key="2">
    <source>
        <dbReference type="EMBL" id="KAL3629439.1"/>
    </source>
</evidence>
<proteinExistence type="predicted"/>
<feature type="domain" description="KIB1-4 beta-propeller" evidence="1">
    <location>
        <begin position="80"/>
        <end position="376"/>
    </location>
</feature>